<evidence type="ECO:0008006" key="4">
    <source>
        <dbReference type="Google" id="ProtNLM"/>
    </source>
</evidence>
<evidence type="ECO:0000256" key="1">
    <source>
        <dbReference type="SAM" id="MobiDB-lite"/>
    </source>
</evidence>
<organism evidence="2 3">
    <name type="scientific">Lactococcus garvieae</name>
    <dbReference type="NCBI Taxonomy" id="1363"/>
    <lineage>
        <taxon>Bacteria</taxon>
        <taxon>Bacillati</taxon>
        <taxon>Bacillota</taxon>
        <taxon>Bacilli</taxon>
        <taxon>Lactobacillales</taxon>
        <taxon>Streptococcaceae</taxon>
        <taxon>Lactococcus</taxon>
    </lineage>
</organism>
<reference evidence="2" key="1">
    <citation type="submission" date="2022-10" db="EMBL/GenBank/DDBJ databases">
        <title>Genome assembly of Lactococcus garvieae isolates from cricket gut.</title>
        <authorList>
            <person name="Luecke A.R."/>
            <person name="Brown A.M.V."/>
            <person name="Wakeman C.A."/>
        </authorList>
    </citation>
    <scope>NUCLEOTIDE SEQUENCE</scope>
    <source>
        <strain evidence="2">Alexii-11_2</strain>
    </source>
</reference>
<dbReference type="EMBL" id="CP109635">
    <property type="protein sequence ID" value="UYT11152.1"/>
    <property type="molecule type" value="Genomic_DNA"/>
</dbReference>
<sequence>MAYNLLAQHSTAQHSTAQHSTAQHSTAQHSTAQHSRAVIFCSFSAYNPMSLEHRTFLTFSAVWNKKRVKGEMRL</sequence>
<evidence type="ECO:0000313" key="3">
    <source>
        <dbReference type="Proteomes" id="UP001164042"/>
    </source>
</evidence>
<accession>A0AA46TWZ4</accession>
<feature type="region of interest" description="Disordered" evidence="1">
    <location>
        <begin position="1"/>
        <end position="30"/>
    </location>
</feature>
<proteinExistence type="predicted"/>
<dbReference type="AlphaFoldDB" id="A0AA46TWZ4"/>
<dbReference type="Proteomes" id="UP001164042">
    <property type="component" value="Chromosome"/>
</dbReference>
<name>A0AA46TWZ4_9LACT</name>
<protein>
    <recommendedName>
        <fullName evidence="4">Adenine methyltransferase</fullName>
    </recommendedName>
</protein>
<gene>
    <name evidence="2" type="ORF">OF801_04160</name>
</gene>
<dbReference type="RefSeq" id="WP_264308596.1">
    <property type="nucleotide sequence ID" value="NZ_CP109635.1"/>
</dbReference>
<feature type="compositionally biased region" description="Polar residues" evidence="1">
    <location>
        <begin position="7"/>
        <end position="30"/>
    </location>
</feature>
<evidence type="ECO:0000313" key="2">
    <source>
        <dbReference type="EMBL" id="UYT11152.1"/>
    </source>
</evidence>